<dbReference type="EMBL" id="NCKW01004974">
    <property type="protein sequence ID" value="POM73902.1"/>
    <property type="molecule type" value="Genomic_DNA"/>
</dbReference>
<organism evidence="3 4">
    <name type="scientific">Phytophthora palmivora</name>
    <dbReference type="NCBI Taxonomy" id="4796"/>
    <lineage>
        <taxon>Eukaryota</taxon>
        <taxon>Sar</taxon>
        <taxon>Stramenopiles</taxon>
        <taxon>Oomycota</taxon>
        <taxon>Peronosporomycetes</taxon>
        <taxon>Peronosporales</taxon>
        <taxon>Peronosporaceae</taxon>
        <taxon>Phytophthora</taxon>
    </lineage>
</organism>
<accession>A0A2P4Y7W2</accession>
<dbReference type="GO" id="GO:0003676">
    <property type="term" value="F:nucleic acid binding"/>
    <property type="evidence" value="ECO:0007669"/>
    <property type="project" value="InterPro"/>
</dbReference>
<dbReference type="InterPro" id="IPR050951">
    <property type="entry name" value="Retrovirus_Pol_polyprotein"/>
</dbReference>
<proteinExistence type="predicted"/>
<dbReference type="GO" id="GO:0015074">
    <property type="term" value="P:DNA integration"/>
    <property type="evidence" value="ECO:0007669"/>
    <property type="project" value="InterPro"/>
</dbReference>
<dbReference type="OrthoDB" id="119899at2759"/>
<dbReference type="PROSITE" id="PS50994">
    <property type="entry name" value="INTEGRASE"/>
    <property type="match status" value="1"/>
</dbReference>
<dbReference type="Gene3D" id="3.30.420.10">
    <property type="entry name" value="Ribonuclease H-like superfamily/Ribonuclease H"/>
    <property type="match status" value="1"/>
</dbReference>
<feature type="domain" description="Integrase catalytic" evidence="2">
    <location>
        <begin position="111"/>
        <end position="276"/>
    </location>
</feature>
<dbReference type="InterPro" id="IPR001584">
    <property type="entry name" value="Integrase_cat-core"/>
</dbReference>
<reference evidence="3 4" key="1">
    <citation type="journal article" date="2017" name="Genome Biol. Evol.">
        <title>Phytophthora megakarya and P. palmivora, closely related causal agents of cacao black pod rot, underwent increases in genome sizes and gene numbers by different mechanisms.</title>
        <authorList>
            <person name="Ali S.S."/>
            <person name="Shao J."/>
            <person name="Lary D.J."/>
            <person name="Kronmiller B."/>
            <person name="Shen D."/>
            <person name="Strem M.D."/>
            <person name="Amoako-Attah I."/>
            <person name="Akrofi A.Y."/>
            <person name="Begoude B.A."/>
            <person name="Ten Hoopen G.M."/>
            <person name="Coulibaly K."/>
            <person name="Kebe B.I."/>
            <person name="Melnick R.L."/>
            <person name="Guiltinan M.J."/>
            <person name="Tyler B.M."/>
            <person name="Meinhardt L.W."/>
            <person name="Bailey B.A."/>
        </authorList>
    </citation>
    <scope>NUCLEOTIDE SEQUENCE [LARGE SCALE GENOMIC DNA]</scope>
    <source>
        <strain evidence="4">sbr112.9</strain>
    </source>
</reference>
<dbReference type="InterPro" id="IPR012337">
    <property type="entry name" value="RNaseH-like_sf"/>
</dbReference>
<evidence type="ECO:0000313" key="4">
    <source>
        <dbReference type="Proteomes" id="UP000237271"/>
    </source>
</evidence>
<dbReference type="PANTHER" id="PTHR37984:SF5">
    <property type="entry name" value="PROTEIN NYNRIN-LIKE"/>
    <property type="match status" value="1"/>
</dbReference>
<evidence type="ECO:0000313" key="3">
    <source>
        <dbReference type="EMBL" id="POM73902.1"/>
    </source>
</evidence>
<dbReference type="SUPFAM" id="SSF53098">
    <property type="entry name" value="Ribonuclease H-like"/>
    <property type="match status" value="1"/>
</dbReference>
<name>A0A2P4Y7W2_9STRA</name>
<dbReference type="Proteomes" id="UP000237271">
    <property type="component" value="Unassembled WGS sequence"/>
</dbReference>
<sequence length="347" mass="38855">MVWFLSEGKDAKVDRLSLRQRAQLHCYELADGLLHYRVNPGDPRRVVVPNDEDLKSNILLEAHDAPMTGLLGREKRSLRHLGAPACIMAHYVQTCETCQRVKALGHSSALLQSLPVPADCWKSTNLDFVFSMPADDKGNTVISVFVCRLSKMHHLALVRDKVTSKQAAQLFLDSVSRYHGLPETIVSDRDPRFTGAFWGTQSQLLGTKLTMSTADHPQTDDQTKRFNRVLEDTLRSIWAEAPWSWSDQMPMVEFVLDNAVHMSTGFTPFYLNGLRHHQVQLTLRGGTDGSIVSGGEARKAFSSQDSGIESEYLKRQLSLFTDNRPTLSARRNGISPGLTKEYSDKNG</sequence>
<evidence type="ECO:0000259" key="2">
    <source>
        <dbReference type="PROSITE" id="PS50994"/>
    </source>
</evidence>
<dbReference type="AlphaFoldDB" id="A0A2P4Y7W2"/>
<gene>
    <name evidence="3" type="ORF">PHPALM_9200</name>
</gene>
<feature type="region of interest" description="Disordered" evidence="1">
    <location>
        <begin position="328"/>
        <end position="347"/>
    </location>
</feature>
<dbReference type="PANTHER" id="PTHR37984">
    <property type="entry name" value="PROTEIN CBG26694"/>
    <property type="match status" value="1"/>
</dbReference>
<keyword evidence="4" id="KW-1185">Reference proteome</keyword>
<protein>
    <submittedName>
        <fullName evidence="3">Pol protein</fullName>
    </submittedName>
</protein>
<dbReference type="InterPro" id="IPR036397">
    <property type="entry name" value="RNaseH_sf"/>
</dbReference>
<comment type="caution">
    <text evidence="3">The sequence shown here is derived from an EMBL/GenBank/DDBJ whole genome shotgun (WGS) entry which is preliminary data.</text>
</comment>
<evidence type="ECO:0000256" key="1">
    <source>
        <dbReference type="SAM" id="MobiDB-lite"/>
    </source>
</evidence>